<dbReference type="InterPro" id="IPR050872">
    <property type="entry name" value="PPR_P_subfamily"/>
</dbReference>
<protein>
    <recommendedName>
        <fullName evidence="6">Pentatricopeptide repeat-containing protein</fullName>
    </recommendedName>
</protein>
<dbReference type="PANTHER" id="PTHR46128">
    <property type="entry name" value="MITOCHONDRIAL GROUP I INTRON SPLICING FACTOR CCM1"/>
    <property type="match status" value="1"/>
</dbReference>
<evidence type="ECO:0000256" key="1">
    <source>
        <dbReference type="ARBA" id="ARBA00007626"/>
    </source>
</evidence>
<evidence type="ECO:0000256" key="3">
    <source>
        <dbReference type="PROSITE-ProRule" id="PRU00708"/>
    </source>
</evidence>
<dbReference type="Gene3D" id="1.25.40.10">
    <property type="entry name" value="Tetratricopeptide repeat domain"/>
    <property type="match status" value="1"/>
</dbReference>
<evidence type="ECO:0000313" key="5">
    <source>
        <dbReference type="Proteomes" id="UP001417504"/>
    </source>
</evidence>
<comment type="similarity">
    <text evidence="1">Belongs to the PPR family. P subfamily.</text>
</comment>
<sequence>MWKEARGLLDEMGGHRISPSVVTFTILVDALCKDGKIKEAAQLFEEMRKRRVELNVSTYSSLINGLCNYGQWEDDDS</sequence>
<keyword evidence="5" id="KW-1185">Reference proteome</keyword>
<dbReference type="NCBIfam" id="TIGR00756">
    <property type="entry name" value="PPR"/>
    <property type="match status" value="2"/>
</dbReference>
<evidence type="ECO:0000256" key="2">
    <source>
        <dbReference type="ARBA" id="ARBA00022737"/>
    </source>
</evidence>
<dbReference type="Proteomes" id="UP001417504">
    <property type="component" value="Unassembled WGS sequence"/>
</dbReference>
<proteinExistence type="inferred from homology"/>
<accession>A0AAP0NK85</accession>
<evidence type="ECO:0000313" key="4">
    <source>
        <dbReference type="EMBL" id="KAK9110093.1"/>
    </source>
</evidence>
<keyword evidence="2" id="KW-0677">Repeat</keyword>
<organism evidence="4 5">
    <name type="scientific">Stephania japonica</name>
    <dbReference type="NCBI Taxonomy" id="461633"/>
    <lineage>
        <taxon>Eukaryota</taxon>
        <taxon>Viridiplantae</taxon>
        <taxon>Streptophyta</taxon>
        <taxon>Embryophyta</taxon>
        <taxon>Tracheophyta</taxon>
        <taxon>Spermatophyta</taxon>
        <taxon>Magnoliopsida</taxon>
        <taxon>Ranunculales</taxon>
        <taxon>Menispermaceae</taxon>
        <taxon>Menispermoideae</taxon>
        <taxon>Cissampelideae</taxon>
        <taxon>Stephania</taxon>
    </lineage>
</organism>
<evidence type="ECO:0008006" key="6">
    <source>
        <dbReference type="Google" id="ProtNLM"/>
    </source>
</evidence>
<gene>
    <name evidence="4" type="ORF">Sjap_018153</name>
</gene>
<dbReference type="PROSITE" id="PS51375">
    <property type="entry name" value="PPR"/>
    <property type="match status" value="1"/>
</dbReference>
<dbReference type="PANTHER" id="PTHR46128:SF358">
    <property type="entry name" value="TETRATRICOPEPTIDE REPEAT (TPR)-LIKE SUPERFAMILY PROTEIN"/>
    <property type="match status" value="1"/>
</dbReference>
<dbReference type="EMBL" id="JBBNAE010000007">
    <property type="protein sequence ID" value="KAK9110093.1"/>
    <property type="molecule type" value="Genomic_DNA"/>
</dbReference>
<dbReference type="InterPro" id="IPR011990">
    <property type="entry name" value="TPR-like_helical_dom_sf"/>
</dbReference>
<dbReference type="AlphaFoldDB" id="A0AAP0NK85"/>
<name>A0AAP0NK85_9MAGN</name>
<dbReference type="Pfam" id="PF13041">
    <property type="entry name" value="PPR_2"/>
    <property type="match status" value="1"/>
</dbReference>
<feature type="repeat" description="PPR" evidence="3">
    <location>
        <begin position="20"/>
        <end position="54"/>
    </location>
</feature>
<dbReference type="InterPro" id="IPR002885">
    <property type="entry name" value="PPR_rpt"/>
</dbReference>
<comment type="caution">
    <text evidence="4">The sequence shown here is derived from an EMBL/GenBank/DDBJ whole genome shotgun (WGS) entry which is preliminary data.</text>
</comment>
<reference evidence="4 5" key="1">
    <citation type="submission" date="2024-01" db="EMBL/GenBank/DDBJ databases">
        <title>Genome assemblies of Stephania.</title>
        <authorList>
            <person name="Yang L."/>
        </authorList>
    </citation>
    <scope>NUCLEOTIDE SEQUENCE [LARGE SCALE GENOMIC DNA]</scope>
    <source>
        <strain evidence="4">QJT</strain>
        <tissue evidence="4">Leaf</tissue>
    </source>
</reference>